<dbReference type="AlphaFoldDB" id="A0A177N1R0"/>
<protein>
    <recommendedName>
        <fullName evidence="4">DUF3261 domain-containing protein</fullName>
    </recommendedName>
</protein>
<evidence type="ECO:0000313" key="2">
    <source>
        <dbReference type="EMBL" id="OAI11805.1"/>
    </source>
</evidence>
<dbReference type="EMBL" id="LUUJ01000116">
    <property type="protein sequence ID" value="OAI11805.1"/>
    <property type="molecule type" value="Genomic_DNA"/>
</dbReference>
<reference evidence="2 3" key="1">
    <citation type="submission" date="2016-03" db="EMBL/GenBank/DDBJ databases">
        <authorList>
            <person name="Ploux O."/>
        </authorList>
    </citation>
    <scope>NUCLEOTIDE SEQUENCE [LARGE SCALE GENOMIC DNA]</scope>
    <source>
        <strain evidence="2 3">R-45378</strain>
    </source>
</reference>
<accession>A0A177N1R0</accession>
<dbReference type="Proteomes" id="UP000077857">
    <property type="component" value="Unassembled WGS sequence"/>
</dbReference>
<keyword evidence="1" id="KW-0732">Signal</keyword>
<feature type="chain" id="PRO_5008068665" description="DUF3261 domain-containing protein" evidence="1">
    <location>
        <begin position="31"/>
        <end position="189"/>
    </location>
</feature>
<comment type="caution">
    <text evidence="2">The sequence shown here is derived from an EMBL/GenBank/DDBJ whole genome shotgun (WGS) entry which is preliminary data.</text>
</comment>
<evidence type="ECO:0000313" key="3">
    <source>
        <dbReference type="Proteomes" id="UP000077857"/>
    </source>
</evidence>
<proteinExistence type="predicted"/>
<feature type="signal peptide" evidence="1">
    <location>
        <begin position="1"/>
        <end position="30"/>
    </location>
</feature>
<gene>
    <name evidence="2" type="ORF">A1507_19600</name>
</gene>
<dbReference type="OrthoDB" id="6228084at2"/>
<dbReference type="RefSeq" id="WP_064042176.1">
    <property type="nucleotide sequence ID" value="NZ_LUUJ01000116.1"/>
</dbReference>
<organism evidence="2 3">
    <name type="scientific">Methylomonas koyamae</name>
    <dbReference type="NCBI Taxonomy" id="702114"/>
    <lineage>
        <taxon>Bacteria</taxon>
        <taxon>Pseudomonadati</taxon>
        <taxon>Pseudomonadota</taxon>
        <taxon>Gammaproteobacteria</taxon>
        <taxon>Methylococcales</taxon>
        <taxon>Methylococcaceae</taxon>
        <taxon>Methylomonas</taxon>
    </lineage>
</organism>
<sequence length="189" mass="20366">MAGLQVVRRGLPAALAAILIAACTPPPPTAALPALAAPQGPARHILQLVAASWPGGNASLLCVLELNAERIALAGTSKDGLSLFNLSYDGENLVLDKNPLLPDTVDPRAIVADMQLIYWPAAALQDRLPPGWHLQTGANRRELFQGEEKIAEVVYLSSEADWPRHAELANLRYGYRLTIDTLSYELVSE</sequence>
<evidence type="ECO:0000256" key="1">
    <source>
        <dbReference type="SAM" id="SignalP"/>
    </source>
</evidence>
<dbReference type="Pfam" id="PF11659">
    <property type="entry name" value="DUF3261"/>
    <property type="match status" value="1"/>
</dbReference>
<name>A0A177N1R0_9GAMM</name>
<evidence type="ECO:0008006" key="4">
    <source>
        <dbReference type="Google" id="ProtNLM"/>
    </source>
</evidence>
<dbReference type="InterPro" id="IPR021675">
    <property type="entry name" value="DUF3261"/>
</dbReference>